<dbReference type="Proteomes" id="UP000265703">
    <property type="component" value="Unassembled WGS sequence"/>
</dbReference>
<name>A0A397SD43_9GLOM</name>
<evidence type="ECO:0000313" key="2">
    <source>
        <dbReference type="Proteomes" id="UP000265703"/>
    </source>
</evidence>
<dbReference type="EMBL" id="QKYT01000510">
    <property type="protein sequence ID" value="RIA84200.1"/>
    <property type="molecule type" value="Genomic_DNA"/>
</dbReference>
<organism evidence="1 2">
    <name type="scientific">Glomus cerebriforme</name>
    <dbReference type="NCBI Taxonomy" id="658196"/>
    <lineage>
        <taxon>Eukaryota</taxon>
        <taxon>Fungi</taxon>
        <taxon>Fungi incertae sedis</taxon>
        <taxon>Mucoromycota</taxon>
        <taxon>Glomeromycotina</taxon>
        <taxon>Glomeromycetes</taxon>
        <taxon>Glomerales</taxon>
        <taxon>Glomeraceae</taxon>
        <taxon>Glomus</taxon>
    </lineage>
</organism>
<dbReference type="AlphaFoldDB" id="A0A397SD43"/>
<proteinExistence type="predicted"/>
<protein>
    <submittedName>
        <fullName evidence="1">Uncharacterized protein</fullName>
    </submittedName>
</protein>
<accession>A0A397SD43</accession>
<gene>
    <name evidence="1" type="ORF">C1645_832618</name>
</gene>
<comment type="caution">
    <text evidence="1">The sequence shown here is derived from an EMBL/GenBank/DDBJ whole genome shotgun (WGS) entry which is preliminary data.</text>
</comment>
<keyword evidence="2" id="KW-1185">Reference proteome</keyword>
<reference evidence="1 2" key="1">
    <citation type="submission" date="2018-06" db="EMBL/GenBank/DDBJ databases">
        <title>Comparative genomics reveals the genomic features of Rhizophagus irregularis, R. cerebriforme, R. diaphanum and Gigaspora rosea, and their symbiotic lifestyle signature.</title>
        <authorList>
            <person name="Morin E."/>
            <person name="San Clemente H."/>
            <person name="Chen E.C.H."/>
            <person name="De La Providencia I."/>
            <person name="Hainaut M."/>
            <person name="Kuo A."/>
            <person name="Kohler A."/>
            <person name="Murat C."/>
            <person name="Tang N."/>
            <person name="Roy S."/>
            <person name="Loubradou J."/>
            <person name="Henrissat B."/>
            <person name="Grigoriev I.V."/>
            <person name="Corradi N."/>
            <person name="Roux C."/>
            <person name="Martin F.M."/>
        </authorList>
    </citation>
    <scope>NUCLEOTIDE SEQUENCE [LARGE SCALE GENOMIC DNA]</scope>
    <source>
        <strain evidence="1 2">DAOM 227022</strain>
    </source>
</reference>
<evidence type="ECO:0000313" key="1">
    <source>
        <dbReference type="EMBL" id="RIA84200.1"/>
    </source>
</evidence>
<sequence>MSDETTSSYMCILNNFLAVTNNLAPKTIFSDCNTGLELAIESLGLELGLGLELRLELGLGLGLKSGLGLGLGFGLGWEFNAKMSSTLLLNVIAASSAIHVFPKLINNSDTSVCFEDCTDKCQIALKSLISGINLTNVIEIWEVKHMAVNTTSSQWYKKGVDLQKINILDNSASFIINTGSESSVTLICGIHNNEEDYLSNNFAEVKHFIKKRQIYGECAALE</sequence>